<keyword evidence="2" id="KW-0479">Metal-binding</keyword>
<dbReference type="EMBL" id="JAWNFV010000002">
    <property type="protein sequence ID" value="MDY5139923.1"/>
    <property type="molecule type" value="Genomic_DNA"/>
</dbReference>
<dbReference type="Pfam" id="PF00355">
    <property type="entry name" value="Rieske"/>
    <property type="match status" value="1"/>
</dbReference>
<dbReference type="InterPro" id="IPR017941">
    <property type="entry name" value="Rieske_2Fe-2S"/>
</dbReference>
<evidence type="ECO:0000256" key="2">
    <source>
        <dbReference type="ARBA" id="ARBA00022723"/>
    </source>
</evidence>
<evidence type="ECO:0000259" key="5">
    <source>
        <dbReference type="PROSITE" id="PS51296"/>
    </source>
</evidence>
<dbReference type="GO" id="GO:0051537">
    <property type="term" value="F:2 iron, 2 sulfur cluster binding"/>
    <property type="evidence" value="ECO:0007669"/>
    <property type="project" value="UniProtKB-KW"/>
</dbReference>
<organism evidence="6 7">
    <name type="scientific">Actinotignum timonense</name>
    <dbReference type="NCBI Taxonomy" id="1870995"/>
    <lineage>
        <taxon>Bacteria</taxon>
        <taxon>Bacillati</taxon>
        <taxon>Actinomycetota</taxon>
        <taxon>Actinomycetes</taxon>
        <taxon>Actinomycetales</taxon>
        <taxon>Actinomycetaceae</taxon>
        <taxon>Actinotignum</taxon>
    </lineage>
</organism>
<dbReference type="Gene3D" id="2.102.10.10">
    <property type="entry name" value="Rieske [2Fe-2S] iron-sulphur domain"/>
    <property type="match status" value="1"/>
</dbReference>
<dbReference type="PROSITE" id="PS51296">
    <property type="entry name" value="RIESKE"/>
    <property type="match status" value="1"/>
</dbReference>
<proteinExistence type="predicted"/>
<dbReference type="Proteomes" id="UP001288320">
    <property type="component" value="Unassembled WGS sequence"/>
</dbReference>
<dbReference type="GO" id="GO:0016705">
    <property type="term" value="F:oxidoreductase activity, acting on paired donors, with incorporation or reduction of molecular oxygen"/>
    <property type="evidence" value="ECO:0007669"/>
    <property type="project" value="UniProtKB-ARBA"/>
</dbReference>
<evidence type="ECO:0000256" key="1">
    <source>
        <dbReference type="ARBA" id="ARBA00022714"/>
    </source>
</evidence>
<sequence>MSWQQVCTTADLEPESALSVEVRAASGAVVPVCIARDCHGTWHAVGDICTHEDVNLSDGEVFDTTIECPKHGAEFDLCSGRALTLPAVTPVPVYPLTCDNDGRVFIDVDTTSEEK</sequence>
<evidence type="ECO:0000313" key="7">
    <source>
        <dbReference type="Proteomes" id="UP001288320"/>
    </source>
</evidence>
<feature type="domain" description="Rieske" evidence="5">
    <location>
        <begin position="4"/>
        <end position="105"/>
    </location>
</feature>
<evidence type="ECO:0000256" key="3">
    <source>
        <dbReference type="ARBA" id="ARBA00023004"/>
    </source>
</evidence>
<dbReference type="PANTHER" id="PTHR21496:SF23">
    <property type="entry name" value="3-PHENYLPROPIONATE_CINNAMIC ACID DIOXYGENASE FERREDOXIN SUBUNIT"/>
    <property type="match status" value="1"/>
</dbReference>
<protein>
    <submittedName>
        <fullName evidence="6">Rieske 2Fe-2S domain-containing protein</fullName>
    </submittedName>
</protein>
<keyword evidence="3" id="KW-0408">Iron</keyword>
<dbReference type="GO" id="GO:0004497">
    <property type="term" value="F:monooxygenase activity"/>
    <property type="evidence" value="ECO:0007669"/>
    <property type="project" value="UniProtKB-ARBA"/>
</dbReference>
<evidence type="ECO:0000256" key="4">
    <source>
        <dbReference type="ARBA" id="ARBA00023014"/>
    </source>
</evidence>
<keyword evidence="1" id="KW-0001">2Fe-2S</keyword>
<name>A0AAW9HAA9_9ACTO</name>
<dbReference type="PANTHER" id="PTHR21496">
    <property type="entry name" value="FERREDOXIN-RELATED"/>
    <property type="match status" value="1"/>
</dbReference>
<dbReference type="GO" id="GO:0046872">
    <property type="term" value="F:metal ion binding"/>
    <property type="evidence" value="ECO:0007669"/>
    <property type="project" value="UniProtKB-KW"/>
</dbReference>
<gene>
    <name evidence="6" type="ORF">R6G74_01140</name>
</gene>
<dbReference type="SUPFAM" id="SSF50022">
    <property type="entry name" value="ISP domain"/>
    <property type="match status" value="1"/>
</dbReference>
<keyword evidence="4" id="KW-0411">Iron-sulfur</keyword>
<dbReference type="InterPro" id="IPR036922">
    <property type="entry name" value="Rieske_2Fe-2S_sf"/>
</dbReference>
<evidence type="ECO:0000313" key="6">
    <source>
        <dbReference type="EMBL" id="MDY5139923.1"/>
    </source>
</evidence>
<comment type="caution">
    <text evidence="6">The sequence shown here is derived from an EMBL/GenBank/DDBJ whole genome shotgun (WGS) entry which is preliminary data.</text>
</comment>
<reference evidence="6" key="1">
    <citation type="submission" date="2023-10" db="EMBL/GenBank/DDBJ databases">
        <title>Whole Genome based description of the genera Actinobaculum and Actinotignum reveals a complex phylogenetic relationship within the species included in the genus Actinotignum.</title>
        <authorList>
            <person name="Jensen C.S."/>
            <person name="Dargis R."/>
            <person name="Kemp M."/>
            <person name="Christensen J.J."/>
        </authorList>
    </citation>
    <scope>NUCLEOTIDE SEQUENCE</scope>
    <source>
        <strain evidence="6">SLA_B245</strain>
    </source>
</reference>
<accession>A0AAW9HAA9</accession>
<dbReference type="RefSeq" id="WP_320753003.1">
    <property type="nucleotide sequence ID" value="NZ_JAWNFV010000002.1"/>
</dbReference>
<dbReference type="AlphaFoldDB" id="A0AAW9HAA9"/>